<dbReference type="Proteomes" id="UP000462362">
    <property type="component" value="Unassembled WGS sequence"/>
</dbReference>
<evidence type="ECO:0000256" key="4">
    <source>
        <dbReference type="ARBA" id="ARBA00022691"/>
    </source>
</evidence>
<dbReference type="RefSeq" id="WP_008865169.1">
    <property type="nucleotide sequence ID" value="NZ_CAJUON010000005.1"/>
</dbReference>
<dbReference type="NCBIfam" id="TIGR00510">
    <property type="entry name" value="lipA"/>
    <property type="match status" value="1"/>
</dbReference>
<dbReference type="CDD" id="cd01335">
    <property type="entry name" value="Radical_SAM"/>
    <property type="match status" value="1"/>
</dbReference>
<dbReference type="GO" id="GO:0005737">
    <property type="term" value="C:cytoplasm"/>
    <property type="evidence" value="ECO:0007669"/>
    <property type="project" value="UniProtKB-SubCell"/>
</dbReference>
<dbReference type="EMBL" id="WNCL01000019">
    <property type="protein sequence ID" value="MTU43448.1"/>
    <property type="molecule type" value="Genomic_DNA"/>
</dbReference>
<keyword evidence="7 9" id="KW-0411">Iron-sulfur</keyword>
<dbReference type="Gene3D" id="3.20.20.70">
    <property type="entry name" value="Aldolase class I"/>
    <property type="match status" value="1"/>
</dbReference>
<evidence type="ECO:0000313" key="12">
    <source>
        <dbReference type="Proteomes" id="UP000462362"/>
    </source>
</evidence>
<comment type="pathway">
    <text evidence="9">Protein modification; protein lipoylation via endogenous pathway; protein N(6)-(lipoyl)lysine from octanoyl-[acyl-carrier-protein]: step 2/2.</text>
</comment>
<dbReference type="HAMAP" id="MF_00206">
    <property type="entry name" value="Lipoyl_synth"/>
    <property type="match status" value="1"/>
</dbReference>
<sequence length="322" mass="36319">MDHSDFNKNREVLKIKNYKEFVSQEKLKKPEWLKIKISPNRQTIKEVRNLLASNTLTTVCEQACCPNLGECFNGKRATFLIMGNICTRRCPFCDIAHGYPDPLDPDEPKRLAEAAKTLGLKYVVITSVDRDDLKDGGASHFAKCVHELRKQEGVKVEILVPDFRGRVERAIDELLSAPPDVFNHNIETVPRLYKEARPGGNYLHSLNLLKTWSERSPSIPTKSGLMVGLGETDDEVFEVMKELREHGVSMLTIGQYLAPSKYHIPVKRYVAPETFSKFAETAKNMGFLSCFSGPLIRSSYSAFEQALEASTLSLKKTEHPQS</sequence>
<keyword evidence="6 9" id="KW-0408">Iron</keyword>
<evidence type="ECO:0000313" key="11">
    <source>
        <dbReference type="EMBL" id="MTU43448.1"/>
    </source>
</evidence>
<dbReference type="InterPro" id="IPR058240">
    <property type="entry name" value="rSAM_sf"/>
</dbReference>
<dbReference type="SMART" id="SM00729">
    <property type="entry name" value="Elp3"/>
    <property type="match status" value="1"/>
</dbReference>
<evidence type="ECO:0000256" key="6">
    <source>
        <dbReference type="ARBA" id="ARBA00023004"/>
    </source>
</evidence>
<dbReference type="GeneID" id="43350043"/>
<evidence type="ECO:0000256" key="3">
    <source>
        <dbReference type="ARBA" id="ARBA00022679"/>
    </source>
</evidence>
<comment type="cofactor">
    <cofactor evidence="9">
        <name>[4Fe-4S] cluster</name>
        <dbReference type="ChEBI" id="CHEBI:49883"/>
    </cofactor>
    <text evidence="9">Binds 2 [4Fe-4S] clusters per subunit. One cluster is coordinated with 3 cysteines and an exchangeable S-adenosyl-L-methionine.</text>
</comment>
<dbReference type="EC" id="2.8.1.8" evidence="9"/>
<comment type="function">
    <text evidence="9">Catalyzes the radical-mediated insertion of two sulfur atoms into the C-6 and C-8 positions of the octanoyl moiety bound to the lipoyl domains of lipoate-dependent enzymes, thereby converting the octanoylated domains into lipoylated derivatives.</text>
</comment>
<dbReference type="GO" id="GO:0009249">
    <property type="term" value="P:protein lipoylation"/>
    <property type="evidence" value="ECO:0007669"/>
    <property type="project" value="UniProtKB-UniRule"/>
</dbReference>
<dbReference type="GO" id="GO:0051539">
    <property type="term" value="F:4 iron, 4 sulfur cluster binding"/>
    <property type="evidence" value="ECO:0007669"/>
    <property type="project" value="UniProtKB-UniRule"/>
</dbReference>
<feature type="domain" description="Radical SAM core" evidence="10">
    <location>
        <begin position="72"/>
        <end position="288"/>
    </location>
</feature>
<feature type="binding site" evidence="9">
    <location>
        <position position="65"/>
    </location>
    <ligand>
        <name>[4Fe-4S] cluster</name>
        <dbReference type="ChEBI" id="CHEBI:49883"/>
        <label>1</label>
    </ligand>
</feature>
<dbReference type="SFLD" id="SFLDF00271">
    <property type="entry name" value="lipoyl_synthase"/>
    <property type="match status" value="1"/>
</dbReference>
<dbReference type="AlphaFoldDB" id="A0A6I3S504"/>
<dbReference type="PIRSF" id="PIRSF005963">
    <property type="entry name" value="Lipoyl_synth"/>
    <property type="match status" value="1"/>
</dbReference>
<accession>A0A6I3S504</accession>
<evidence type="ECO:0000256" key="2">
    <source>
        <dbReference type="ARBA" id="ARBA00022490"/>
    </source>
</evidence>
<feature type="binding site" evidence="9">
    <location>
        <position position="71"/>
    </location>
    <ligand>
        <name>[4Fe-4S] cluster</name>
        <dbReference type="ChEBI" id="CHEBI:49883"/>
        <label>1</label>
    </ligand>
</feature>
<dbReference type="PROSITE" id="PS51918">
    <property type="entry name" value="RADICAL_SAM"/>
    <property type="match status" value="1"/>
</dbReference>
<gene>
    <name evidence="9 11" type="primary">lipA</name>
    <name evidence="11" type="ORF">GMD42_07395</name>
</gene>
<dbReference type="SFLD" id="SFLDS00029">
    <property type="entry name" value="Radical_SAM"/>
    <property type="match status" value="1"/>
</dbReference>
<feature type="binding site" evidence="9">
    <location>
        <position position="90"/>
    </location>
    <ligand>
        <name>[4Fe-4S] cluster</name>
        <dbReference type="ChEBI" id="CHEBI:49883"/>
        <label>2</label>
        <note>4Fe-4S-S-AdoMet</note>
    </ligand>
</feature>
<dbReference type="GO" id="GO:0016992">
    <property type="term" value="F:lipoate synthase activity"/>
    <property type="evidence" value="ECO:0007669"/>
    <property type="project" value="UniProtKB-UniRule"/>
</dbReference>
<evidence type="ECO:0000256" key="5">
    <source>
        <dbReference type="ARBA" id="ARBA00022723"/>
    </source>
</evidence>
<evidence type="ECO:0000256" key="1">
    <source>
        <dbReference type="ARBA" id="ARBA00022485"/>
    </source>
</evidence>
<dbReference type="UniPathway" id="UPA00538">
    <property type="reaction ID" value="UER00593"/>
</dbReference>
<dbReference type="FunFam" id="3.20.20.70:FF:000040">
    <property type="entry name" value="Lipoyl synthase"/>
    <property type="match status" value="1"/>
</dbReference>
<keyword evidence="1 9" id="KW-0004">4Fe-4S</keyword>
<feature type="binding site" evidence="9">
    <location>
        <position position="86"/>
    </location>
    <ligand>
        <name>[4Fe-4S] cluster</name>
        <dbReference type="ChEBI" id="CHEBI:49883"/>
        <label>2</label>
        <note>4Fe-4S-S-AdoMet</note>
    </ligand>
</feature>
<feature type="binding site" evidence="9">
    <location>
        <position position="93"/>
    </location>
    <ligand>
        <name>[4Fe-4S] cluster</name>
        <dbReference type="ChEBI" id="CHEBI:49883"/>
        <label>2</label>
        <note>4Fe-4S-S-AdoMet</note>
    </ligand>
</feature>
<evidence type="ECO:0000256" key="7">
    <source>
        <dbReference type="ARBA" id="ARBA00023014"/>
    </source>
</evidence>
<comment type="catalytic activity">
    <reaction evidence="8 9">
        <text>[[Fe-S] cluster scaffold protein carrying a second [4Fe-4S](2+) cluster] + N(6)-octanoyl-L-lysyl-[protein] + 2 oxidized [2Fe-2S]-[ferredoxin] + 2 S-adenosyl-L-methionine + 4 H(+) = [[Fe-S] cluster scaffold protein] + N(6)-[(R)-dihydrolipoyl]-L-lysyl-[protein] + 4 Fe(3+) + 2 hydrogen sulfide + 2 5'-deoxyadenosine + 2 L-methionine + 2 reduced [2Fe-2S]-[ferredoxin]</text>
        <dbReference type="Rhea" id="RHEA:16585"/>
        <dbReference type="Rhea" id="RHEA-COMP:9928"/>
        <dbReference type="Rhea" id="RHEA-COMP:10000"/>
        <dbReference type="Rhea" id="RHEA-COMP:10001"/>
        <dbReference type="Rhea" id="RHEA-COMP:10475"/>
        <dbReference type="Rhea" id="RHEA-COMP:14568"/>
        <dbReference type="Rhea" id="RHEA-COMP:14569"/>
        <dbReference type="ChEBI" id="CHEBI:15378"/>
        <dbReference type="ChEBI" id="CHEBI:17319"/>
        <dbReference type="ChEBI" id="CHEBI:29034"/>
        <dbReference type="ChEBI" id="CHEBI:29919"/>
        <dbReference type="ChEBI" id="CHEBI:33722"/>
        <dbReference type="ChEBI" id="CHEBI:33737"/>
        <dbReference type="ChEBI" id="CHEBI:33738"/>
        <dbReference type="ChEBI" id="CHEBI:57844"/>
        <dbReference type="ChEBI" id="CHEBI:59789"/>
        <dbReference type="ChEBI" id="CHEBI:78809"/>
        <dbReference type="ChEBI" id="CHEBI:83100"/>
        <dbReference type="EC" id="2.8.1.8"/>
    </reaction>
</comment>
<comment type="caution">
    <text evidence="11">The sequence shown here is derived from an EMBL/GenBank/DDBJ whole genome shotgun (WGS) entry which is preliminary data.</text>
</comment>
<reference evidence="11 12" key="1">
    <citation type="journal article" date="2019" name="Nat. Med.">
        <title>A library of human gut bacterial isolates paired with longitudinal multiomics data enables mechanistic microbiome research.</title>
        <authorList>
            <person name="Poyet M."/>
            <person name="Groussin M."/>
            <person name="Gibbons S.M."/>
            <person name="Avila-Pacheco J."/>
            <person name="Jiang X."/>
            <person name="Kearney S.M."/>
            <person name="Perrotta A.R."/>
            <person name="Berdy B."/>
            <person name="Zhao S."/>
            <person name="Lieberman T.D."/>
            <person name="Swanson P.K."/>
            <person name="Smith M."/>
            <person name="Roesemann S."/>
            <person name="Alexander J.E."/>
            <person name="Rich S.A."/>
            <person name="Livny J."/>
            <person name="Vlamakis H."/>
            <person name="Clish C."/>
            <person name="Bullock K."/>
            <person name="Deik A."/>
            <person name="Scott J."/>
            <person name="Pierce K.A."/>
            <person name="Xavier R.J."/>
            <person name="Alm E.J."/>
        </authorList>
    </citation>
    <scope>NUCLEOTIDE SEQUENCE [LARGE SCALE GENOMIC DNA]</scope>
    <source>
        <strain evidence="11 12">BIOML-A2</strain>
    </source>
</reference>
<evidence type="ECO:0000259" key="10">
    <source>
        <dbReference type="PROSITE" id="PS51918"/>
    </source>
</evidence>
<dbReference type="PANTHER" id="PTHR10949">
    <property type="entry name" value="LIPOYL SYNTHASE"/>
    <property type="match status" value="1"/>
</dbReference>
<feature type="binding site" evidence="9">
    <location>
        <position position="299"/>
    </location>
    <ligand>
        <name>[4Fe-4S] cluster</name>
        <dbReference type="ChEBI" id="CHEBI:49883"/>
        <label>1</label>
    </ligand>
</feature>
<dbReference type="InterPro" id="IPR013785">
    <property type="entry name" value="Aldolase_TIM"/>
</dbReference>
<evidence type="ECO:0000256" key="8">
    <source>
        <dbReference type="ARBA" id="ARBA00047326"/>
    </source>
</evidence>
<proteinExistence type="inferred from homology"/>
<dbReference type="NCBIfam" id="NF009544">
    <property type="entry name" value="PRK12928.1"/>
    <property type="match status" value="1"/>
</dbReference>
<dbReference type="Pfam" id="PF04055">
    <property type="entry name" value="Radical_SAM"/>
    <property type="match status" value="1"/>
</dbReference>
<dbReference type="SUPFAM" id="SSF102114">
    <property type="entry name" value="Radical SAM enzymes"/>
    <property type="match status" value="1"/>
</dbReference>
<protein>
    <recommendedName>
        <fullName evidence="9">Lipoyl synthase</fullName>
        <ecNumber evidence="9">2.8.1.8</ecNumber>
    </recommendedName>
    <alternativeName>
        <fullName evidence="9">Lip-syn</fullName>
        <shortName evidence="9">LS</shortName>
    </alternativeName>
    <alternativeName>
        <fullName evidence="9">Lipoate synthase</fullName>
    </alternativeName>
    <alternativeName>
        <fullName evidence="9">Lipoic acid synthase</fullName>
    </alternativeName>
    <alternativeName>
        <fullName evidence="9">Sulfur insertion protein LipA</fullName>
    </alternativeName>
</protein>
<comment type="similarity">
    <text evidence="9">Belongs to the radical SAM superfamily. Lipoyl synthase family.</text>
</comment>
<comment type="subcellular location">
    <subcellularLocation>
        <location evidence="9">Cytoplasm</location>
    </subcellularLocation>
</comment>
<dbReference type="InterPro" id="IPR006638">
    <property type="entry name" value="Elp3/MiaA/NifB-like_rSAM"/>
</dbReference>
<evidence type="ECO:0000256" key="9">
    <source>
        <dbReference type="HAMAP-Rule" id="MF_00206"/>
    </source>
</evidence>
<dbReference type="InterPro" id="IPR003698">
    <property type="entry name" value="Lipoyl_synth"/>
</dbReference>
<dbReference type="GO" id="GO:0046872">
    <property type="term" value="F:metal ion binding"/>
    <property type="evidence" value="ECO:0007669"/>
    <property type="project" value="UniProtKB-KW"/>
</dbReference>
<keyword evidence="2 9" id="KW-0963">Cytoplasm</keyword>
<keyword evidence="4 9" id="KW-0949">S-adenosyl-L-methionine</keyword>
<dbReference type="NCBIfam" id="NF004019">
    <property type="entry name" value="PRK05481.1"/>
    <property type="match status" value="1"/>
</dbReference>
<feature type="binding site" evidence="9">
    <location>
        <position position="60"/>
    </location>
    <ligand>
        <name>[4Fe-4S] cluster</name>
        <dbReference type="ChEBI" id="CHEBI:49883"/>
        <label>1</label>
    </ligand>
</feature>
<dbReference type="PANTHER" id="PTHR10949:SF0">
    <property type="entry name" value="LIPOYL SYNTHASE, MITOCHONDRIAL"/>
    <property type="match status" value="1"/>
</dbReference>
<keyword evidence="5 9" id="KW-0479">Metal-binding</keyword>
<keyword evidence="3 9" id="KW-0808">Transferase</keyword>
<dbReference type="SFLD" id="SFLDG01058">
    <property type="entry name" value="lipoyl_synthase_like"/>
    <property type="match status" value="1"/>
</dbReference>
<dbReference type="InterPro" id="IPR007197">
    <property type="entry name" value="rSAM"/>
</dbReference>
<organism evidence="11 12">
    <name type="scientific">Parasutterella excrementihominis</name>
    <dbReference type="NCBI Taxonomy" id="487175"/>
    <lineage>
        <taxon>Bacteria</taxon>
        <taxon>Pseudomonadati</taxon>
        <taxon>Pseudomonadota</taxon>
        <taxon>Betaproteobacteria</taxon>
        <taxon>Burkholderiales</taxon>
        <taxon>Sutterellaceae</taxon>
        <taxon>Parasutterella</taxon>
    </lineage>
</organism>
<name>A0A6I3S504_9BURK</name>